<feature type="region of interest" description="Disordered" evidence="2">
    <location>
        <begin position="185"/>
        <end position="312"/>
    </location>
</feature>
<proteinExistence type="predicted"/>
<dbReference type="Proteomes" id="UP000694886">
    <property type="component" value="Chromosome 2"/>
</dbReference>
<name>A0AB32VTR4_THECC</name>
<evidence type="ECO:0000313" key="5">
    <source>
        <dbReference type="RefSeq" id="XP_017970103.1"/>
    </source>
</evidence>
<dbReference type="Gramene" id="Tc02v2_t000130.3">
    <property type="protein sequence ID" value="Tc02v2_p000130.3"/>
    <property type="gene ID" value="Tc02v2_g000130"/>
</dbReference>
<dbReference type="AlphaFoldDB" id="A0AB32VTR4"/>
<keyword evidence="1" id="KW-0479">Metal-binding</keyword>
<evidence type="ECO:0000256" key="2">
    <source>
        <dbReference type="SAM" id="MobiDB-lite"/>
    </source>
</evidence>
<dbReference type="GO" id="GO:0008270">
    <property type="term" value="F:zinc ion binding"/>
    <property type="evidence" value="ECO:0007669"/>
    <property type="project" value="UniProtKB-KW"/>
</dbReference>
<feature type="compositionally biased region" description="Low complexity" evidence="2">
    <location>
        <begin position="185"/>
        <end position="216"/>
    </location>
</feature>
<organism evidence="4 5">
    <name type="scientific">Theobroma cacao</name>
    <name type="common">Cacao</name>
    <name type="synonym">Cocoa</name>
    <dbReference type="NCBI Taxonomy" id="3641"/>
    <lineage>
        <taxon>Eukaryota</taxon>
        <taxon>Viridiplantae</taxon>
        <taxon>Streptophyta</taxon>
        <taxon>Embryophyta</taxon>
        <taxon>Tracheophyta</taxon>
        <taxon>Spermatophyta</taxon>
        <taxon>Magnoliopsida</taxon>
        <taxon>eudicotyledons</taxon>
        <taxon>Gunneridae</taxon>
        <taxon>Pentapetalae</taxon>
        <taxon>rosids</taxon>
        <taxon>malvids</taxon>
        <taxon>Malvales</taxon>
        <taxon>Malvaceae</taxon>
        <taxon>Byttnerioideae</taxon>
        <taxon>Theobroma</taxon>
    </lineage>
</organism>
<feature type="compositionally biased region" description="Polar residues" evidence="2">
    <location>
        <begin position="826"/>
        <end position="836"/>
    </location>
</feature>
<dbReference type="PROSITE" id="PS50089">
    <property type="entry name" value="ZF_RING_2"/>
    <property type="match status" value="1"/>
</dbReference>
<feature type="region of interest" description="Disordered" evidence="2">
    <location>
        <begin position="389"/>
        <end position="538"/>
    </location>
</feature>
<dbReference type="SUPFAM" id="SSF57850">
    <property type="entry name" value="RING/U-box"/>
    <property type="match status" value="1"/>
</dbReference>
<sequence length="980" mass="110707">MASSQVEIVSSSPFGCVHRRKERCRDSNVRAVFDKNFKELVHGCISLSSHENSQNQIRRIASWVTTEQVNDNRQTLQLLNNNDNNIKKERPLPITPRQSRLVLDRWVSRQAQDVTASTLQKHVKEADPLLIPSNSNTASLTTLMASSSKTRNAQNSSTQLENASVTQNLGASSLVQIWEARLNRSNSTNSNQSQSQSQSQSMGSNTSRTSCGSSSNENNASPVEEPDSFDEKLDNGPNNEDSLIDWESQSDRTAPGEAPSSSCSGERERVRVADIIKRLTNGSEDANDHEQSNNVSDSQSRERRHATTSDQAEQRCFAQVVNSPRLRGRQAFNDLLIQIERDKNRELDSLVERQAVSKFSQRGRLQSMLRLRCLQRSVTIQDKCRPQSRAAQVNRLPQRSTIKHLSSQLTRNLTTSREKFSSGAEHPVTTQNDSATPSCLNREVSNNSIQFEKSCTSKPQSEDTHSQKVTSAGHQSTWPVNRLTMNTNEDLHEQTKPASDAVPQKPSTEARCTEATTSLEGQSDNEMAKEQGSNSQQHPFLDSQEIVETISSLNVYTQNKVAKEQDNHNQHLYLDLQETTETTTSLHSCTENEIAEEQDIGDQEHLYLGSQETAETATSYNDPDENVVTEELEDHYQQYFAQTNYDWFSNISRPRSYWEGLRQAWYQEVLNTTSKDEEIRQLLERGRVSTFLASDFRERMDRLMISRVQMQADRAESQEDKEDDEDRMVQVMSYLQRHSHPSGGQEGRGGVQEVDGQEEEEDDEDEERSLISHQYHEANSYFNQSTSSMQMPSPSLMRSWSFQDDNEIGNNSDRGPSTFSPPPGASQPQYFQDTRQSSSSSINRPSLEMELICDLRGHMEQLHQEMAELRRSIMSCMDMQMKLQQSFNPEVHSDGGEGKNSADRAPWKRNCCICYEVQVDSLLYRCGHMCTCLKCAHELQWSGGKCPICRAPILDVVAYQPSERVLASDGGPSAFLVNSN</sequence>
<feature type="compositionally biased region" description="Low complexity" evidence="2">
    <location>
        <begin position="785"/>
        <end position="795"/>
    </location>
</feature>
<dbReference type="Gene3D" id="3.30.40.10">
    <property type="entry name" value="Zinc/RING finger domain, C3HC4 (zinc finger)"/>
    <property type="match status" value="1"/>
</dbReference>
<evidence type="ECO:0000256" key="1">
    <source>
        <dbReference type="PROSITE-ProRule" id="PRU00175"/>
    </source>
</evidence>
<reference evidence="5" key="2">
    <citation type="submission" date="2025-08" db="UniProtKB">
        <authorList>
            <consortium name="RefSeq"/>
        </authorList>
    </citation>
    <scope>IDENTIFICATION</scope>
</reference>
<feature type="compositionally biased region" description="Polar residues" evidence="2">
    <location>
        <begin position="796"/>
        <end position="818"/>
    </location>
</feature>
<feature type="region of interest" description="Disordered" evidence="2">
    <location>
        <begin position="737"/>
        <end position="769"/>
    </location>
</feature>
<keyword evidence="1" id="KW-0863">Zinc-finger</keyword>
<dbReference type="RefSeq" id="XP_017970103.1">
    <property type="nucleotide sequence ID" value="XM_018114614.1"/>
</dbReference>
<keyword evidence="1" id="KW-0862">Zinc</keyword>
<accession>A0AB32VTR4</accession>
<feature type="compositionally biased region" description="Basic and acidic residues" evidence="2">
    <location>
        <begin position="265"/>
        <end position="277"/>
    </location>
</feature>
<evidence type="ECO:0000313" key="4">
    <source>
        <dbReference type="Proteomes" id="UP000694886"/>
    </source>
</evidence>
<feature type="compositionally biased region" description="Polar residues" evidence="2">
    <location>
        <begin position="514"/>
        <end position="538"/>
    </location>
</feature>
<feature type="compositionally biased region" description="Polar residues" evidence="2">
    <location>
        <begin position="467"/>
        <end position="488"/>
    </location>
</feature>
<feature type="compositionally biased region" description="Polar residues" evidence="2">
    <location>
        <begin position="389"/>
        <end position="415"/>
    </location>
</feature>
<protein>
    <submittedName>
        <fullName evidence="5">Uncharacterized protein LOC18606984 isoform X1</fullName>
    </submittedName>
</protein>
<feature type="compositionally biased region" description="Acidic residues" evidence="2">
    <location>
        <begin position="755"/>
        <end position="767"/>
    </location>
</feature>
<feature type="region of interest" description="Disordered" evidence="2">
    <location>
        <begin position="785"/>
        <end position="843"/>
    </location>
</feature>
<evidence type="ECO:0000259" key="3">
    <source>
        <dbReference type="PROSITE" id="PS50089"/>
    </source>
</evidence>
<feature type="domain" description="RING-type" evidence="3">
    <location>
        <begin position="911"/>
        <end position="950"/>
    </location>
</feature>
<dbReference type="CDD" id="cd16647">
    <property type="entry name" value="mRING-HC-C3HC5_NEU1"/>
    <property type="match status" value="1"/>
</dbReference>
<dbReference type="InterPro" id="IPR013083">
    <property type="entry name" value="Znf_RING/FYVE/PHD"/>
</dbReference>
<gene>
    <name evidence="5" type="primary">LOC18606984</name>
</gene>
<feature type="region of interest" description="Disordered" evidence="2">
    <location>
        <begin position="144"/>
        <end position="164"/>
    </location>
</feature>
<dbReference type="PANTHER" id="PTHR47820:SF3">
    <property type="entry name" value="OS07G0499800 PROTEIN"/>
    <property type="match status" value="1"/>
</dbReference>
<feature type="compositionally biased region" description="Polar residues" evidence="2">
    <location>
        <begin position="151"/>
        <end position="164"/>
    </location>
</feature>
<dbReference type="Pfam" id="PF13920">
    <property type="entry name" value="zf-C3HC4_3"/>
    <property type="match status" value="1"/>
</dbReference>
<dbReference type="GeneID" id="18606984"/>
<dbReference type="InterPro" id="IPR001841">
    <property type="entry name" value="Znf_RING"/>
</dbReference>
<dbReference type="PANTHER" id="PTHR47820">
    <property type="entry name" value="BNAC05G24000D PROTEIN"/>
    <property type="match status" value="1"/>
</dbReference>
<reference evidence="4" key="1">
    <citation type="journal article" date="1997" name="Nucleic Acids Res.">
        <title>tRNAscan-SE: a program for improved detection of transfer RNA genes in genomic sequence.</title>
        <authorList>
            <person name="Lowe T.M."/>
            <person name="Eddy S.R."/>
        </authorList>
    </citation>
    <scope>NUCLEOTIDE SEQUENCE [LARGE SCALE GENOMIC DNA]</scope>
    <source>
        <strain evidence="4">r\B97-61/B2</strain>
    </source>
</reference>
<feature type="compositionally biased region" description="Polar residues" evidence="2">
    <location>
        <begin position="428"/>
        <end position="459"/>
    </location>
</feature>